<dbReference type="HAMAP" id="MF_00039">
    <property type="entry name" value="Adenylate_kinase_AK6"/>
    <property type="match status" value="1"/>
</dbReference>
<feature type="region of interest" description="NMP" evidence="7">
    <location>
        <begin position="27"/>
        <end position="47"/>
    </location>
</feature>
<organism evidence="8 9">
    <name type="scientific">Marine Group III euryarchaeote CG-Bathy1</name>
    <dbReference type="NCBI Taxonomy" id="1889001"/>
    <lineage>
        <taxon>Archaea</taxon>
        <taxon>Methanobacteriati</taxon>
        <taxon>Thermoplasmatota</taxon>
        <taxon>Thermoplasmata</taxon>
        <taxon>Candidatus Thermoprofundales</taxon>
    </lineage>
</organism>
<comment type="caution">
    <text evidence="8">The sequence shown here is derived from an EMBL/GenBank/DDBJ whole genome shotgun (WGS) entry which is preliminary data.</text>
</comment>
<evidence type="ECO:0000256" key="3">
    <source>
        <dbReference type="ARBA" id="ARBA00022679"/>
    </source>
</evidence>
<accession>A0A1J5T0G8</accession>
<dbReference type="CDD" id="cd02019">
    <property type="entry name" value="NK"/>
    <property type="match status" value="1"/>
</dbReference>
<feature type="region of interest" description="LID" evidence="7">
    <location>
        <begin position="96"/>
        <end position="106"/>
    </location>
</feature>
<reference evidence="8 9" key="1">
    <citation type="submission" date="2016-08" db="EMBL/GenBank/DDBJ databases">
        <title>New Insights into Marine Group III Euryarchaeota, from dark to light.</title>
        <authorList>
            <person name="Haro-Moreno J.M."/>
            <person name="Rodriguez-Valera F."/>
            <person name="Lopez-Garcia P."/>
            <person name="Moreira D."/>
            <person name="Martin-Cuadrado A.B."/>
        </authorList>
    </citation>
    <scope>NUCLEOTIDE SEQUENCE [LARGE SCALE GENOMIC DNA]</scope>
    <source>
        <strain evidence="8">CG-Bathy1</strain>
    </source>
</reference>
<evidence type="ECO:0000256" key="7">
    <source>
        <dbReference type="HAMAP-Rule" id="MF_00039"/>
    </source>
</evidence>
<dbReference type="Gene3D" id="3.40.50.300">
    <property type="entry name" value="P-loop containing nucleotide triphosphate hydrolases"/>
    <property type="match status" value="1"/>
</dbReference>
<dbReference type="GO" id="GO:0016887">
    <property type="term" value="F:ATP hydrolysis activity"/>
    <property type="evidence" value="ECO:0007669"/>
    <property type="project" value="InterPro"/>
</dbReference>
<name>A0A1J5T0G8_9ARCH</name>
<proteinExistence type="inferred from homology"/>
<dbReference type="InterPro" id="IPR020618">
    <property type="entry name" value="Adenyl_kinase_AK6"/>
</dbReference>
<keyword evidence="5 7" id="KW-0418">Kinase</keyword>
<evidence type="ECO:0000313" key="8">
    <source>
        <dbReference type="EMBL" id="OIR13683.1"/>
    </source>
</evidence>
<feature type="binding site" evidence="7">
    <location>
        <position position="16"/>
    </location>
    <ligand>
        <name>ATP</name>
        <dbReference type="ChEBI" id="CHEBI:30616"/>
    </ligand>
</feature>
<keyword evidence="4 7" id="KW-0547">Nucleotide-binding</keyword>
<evidence type="ECO:0000256" key="1">
    <source>
        <dbReference type="ARBA" id="ARBA00022517"/>
    </source>
</evidence>
<comment type="subunit">
    <text evidence="7">Interacts with uS11. Not a structural component of 40S pre-ribosomes, but transiently interacts with them by binding to uS11.</text>
</comment>
<dbReference type="AlphaFoldDB" id="A0A1J5T0G8"/>
<sequence>MNRIAITGVPGTGKTTVANLLKKNVMNLSEIYEKAADGREEDGTWIIDTEKMATIVSNESDEDDVIEGHLSHLLGISKIAIVLRCHPTELKRRLKKREYSDEKIQENLEAECLGIITNECLEEEIETWEVDTTDMTPEKTAKEIEEIMQGSKIYTIPNIDYSNCIMDLY</sequence>
<feature type="binding site" evidence="7">
    <location>
        <position position="14"/>
    </location>
    <ligand>
        <name>ATP</name>
        <dbReference type="ChEBI" id="CHEBI:30616"/>
    </ligand>
</feature>
<dbReference type="EMBL" id="MIYU01000022">
    <property type="protein sequence ID" value="OIR13683.1"/>
    <property type="molecule type" value="Genomic_DNA"/>
</dbReference>
<evidence type="ECO:0000256" key="6">
    <source>
        <dbReference type="ARBA" id="ARBA00022840"/>
    </source>
</evidence>
<feature type="binding site" evidence="7">
    <location>
        <position position="11"/>
    </location>
    <ligand>
        <name>ATP</name>
        <dbReference type="ChEBI" id="CHEBI:30616"/>
    </ligand>
</feature>
<comment type="catalytic activity">
    <reaction evidence="7">
        <text>ATP + H2O = ADP + phosphate + H(+)</text>
        <dbReference type="Rhea" id="RHEA:13065"/>
        <dbReference type="ChEBI" id="CHEBI:15377"/>
        <dbReference type="ChEBI" id="CHEBI:15378"/>
        <dbReference type="ChEBI" id="CHEBI:30616"/>
        <dbReference type="ChEBI" id="CHEBI:43474"/>
        <dbReference type="ChEBI" id="CHEBI:456216"/>
    </reaction>
</comment>
<comment type="similarity">
    <text evidence="7">Belongs to the adenylate kinase family. AK6 subfamily.</text>
</comment>
<dbReference type="SUPFAM" id="SSF52540">
    <property type="entry name" value="P-loop containing nucleoside triphosphate hydrolases"/>
    <property type="match status" value="1"/>
</dbReference>
<evidence type="ECO:0000313" key="9">
    <source>
        <dbReference type="Proteomes" id="UP000183815"/>
    </source>
</evidence>
<evidence type="ECO:0000256" key="4">
    <source>
        <dbReference type="ARBA" id="ARBA00022741"/>
    </source>
</evidence>
<dbReference type="EC" id="2.7.4.3" evidence="7"/>
<evidence type="ECO:0000256" key="2">
    <source>
        <dbReference type="ARBA" id="ARBA00022552"/>
    </source>
</evidence>
<feature type="binding site" evidence="7">
    <location>
        <position position="13"/>
    </location>
    <ligand>
        <name>ATP</name>
        <dbReference type="ChEBI" id="CHEBI:30616"/>
    </ligand>
</feature>
<protein>
    <recommendedName>
        <fullName evidence="7">Putative adenylate kinase</fullName>
        <shortName evidence="7">AK</shortName>
        <ecNumber evidence="7">2.7.4.3</ecNumber>
    </recommendedName>
    <alternativeName>
        <fullName evidence="7">ATP-AMP transphosphorylase</fullName>
    </alternativeName>
</protein>
<dbReference type="GO" id="GO:0005524">
    <property type="term" value="F:ATP binding"/>
    <property type="evidence" value="ECO:0007669"/>
    <property type="project" value="UniProtKB-UniRule"/>
</dbReference>
<dbReference type="Proteomes" id="UP000183815">
    <property type="component" value="Unassembled WGS sequence"/>
</dbReference>
<keyword evidence="2 7" id="KW-0698">rRNA processing</keyword>
<feature type="binding site" evidence="7">
    <location>
        <position position="97"/>
    </location>
    <ligand>
        <name>ATP</name>
        <dbReference type="ChEBI" id="CHEBI:30616"/>
    </ligand>
</feature>
<feature type="binding site" evidence="7">
    <location>
        <position position="15"/>
    </location>
    <ligand>
        <name>ATP</name>
        <dbReference type="ChEBI" id="CHEBI:30616"/>
    </ligand>
</feature>
<comment type="caution">
    <text evidence="7">Lacks conserved residue(s) required for the propagation of feature annotation.</text>
</comment>
<dbReference type="InterPro" id="IPR027417">
    <property type="entry name" value="P-loop_NTPase"/>
</dbReference>
<dbReference type="GO" id="GO:0006364">
    <property type="term" value="P:rRNA processing"/>
    <property type="evidence" value="ECO:0007669"/>
    <property type="project" value="UniProtKB-KW"/>
</dbReference>
<keyword evidence="1 7" id="KW-0690">Ribosome biogenesis</keyword>
<dbReference type="GO" id="GO:0042274">
    <property type="term" value="P:ribosomal small subunit biogenesis"/>
    <property type="evidence" value="ECO:0007669"/>
    <property type="project" value="UniProtKB-UniRule"/>
</dbReference>
<dbReference type="PANTHER" id="PTHR12595">
    <property type="entry name" value="POS9-ACTIVATING FACTOR FAP7-RELATED"/>
    <property type="match status" value="1"/>
</dbReference>
<comment type="catalytic activity">
    <reaction evidence="7">
        <text>AMP + ATP = 2 ADP</text>
        <dbReference type="Rhea" id="RHEA:12973"/>
        <dbReference type="ChEBI" id="CHEBI:30616"/>
        <dbReference type="ChEBI" id="CHEBI:456215"/>
        <dbReference type="ChEBI" id="CHEBI:456216"/>
        <dbReference type="EC" id="2.7.4.3"/>
    </reaction>
</comment>
<gene>
    <name evidence="8" type="ORF">BEU04_03735</name>
</gene>
<dbReference type="PANTHER" id="PTHR12595:SF0">
    <property type="entry name" value="ADENYLATE KINASE ISOENZYME 6"/>
    <property type="match status" value="1"/>
</dbReference>
<dbReference type="GO" id="GO:0004017">
    <property type="term" value="F:AMP kinase activity"/>
    <property type="evidence" value="ECO:0007669"/>
    <property type="project" value="UniProtKB-UniRule"/>
</dbReference>
<keyword evidence="3 7" id="KW-0808">Transferase</keyword>
<evidence type="ECO:0000256" key="5">
    <source>
        <dbReference type="ARBA" id="ARBA00022777"/>
    </source>
</evidence>
<dbReference type="Pfam" id="PF13238">
    <property type="entry name" value="AAA_18"/>
    <property type="match status" value="1"/>
</dbReference>
<keyword evidence="6 7" id="KW-0067">ATP-binding</keyword>
<comment type="function">
    <text evidence="7">Broad-specificity nucleoside monophosphate (NMP) kinase that catalyzes the reversible transfer of the terminal phosphate group between nucleoside triphosphates and monophosphates. Has also ATPase activity. Involved in the late maturation steps of the 30S ribosomal particles, specifically 16S rRNA maturation. While NMP activity is not required for ribosome maturation, ATPase activity is. Associates transiently with small ribosomal subunit protein uS11. ATP hydrolysis breaks the interaction with uS11. May temporarily remove uS11 from the ribosome to enable a conformational change of the ribosomal RNA that is needed for the final maturation step of the small ribosomal subunit.</text>
</comment>